<evidence type="ECO:0000256" key="1">
    <source>
        <dbReference type="SAM" id="SignalP"/>
    </source>
</evidence>
<evidence type="ECO:0000313" key="3">
    <source>
        <dbReference type="Proteomes" id="UP000735302"/>
    </source>
</evidence>
<dbReference type="EMBL" id="BLXT01007308">
    <property type="protein sequence ID" value="GFO37869.1"/>
    <property type="molecule type" value="Genomic_DNA"/>
</dbReference>
<keyword evidence="1" id="KW-0732">Signal</keyword>
<gene>
    <name evidence="2" type="ORF">PoB_006437400</name>
</gene>
<dbReference type="Proteomes" id="UP000735302">
    <property type="component" value="Unassembled WGS sequence"/>
</dbReference>
<protein>
    <submittedName>
        <fullName evidence="2">Uncharacterized protein</fullName>
    </submittedName>
</protein>
<proteinExistence type="predicted"/>
<feature type="signal peptide" evidence="1">
    <location>
        <begin position="1"/>
        <end position="21"/>
    </location>
</feature>
<reference evidence="2 3" key="1">
    <citation type="journal article" date="2021" name="Elife">
        <title>Chloroplast acquisition without the gene transfer in kleptoplastic sea slugs, Plakobranchus ocellatus.</title>
        <authorList>
            <person name="Maeda T."/>
            <person name="Takahashi S."/>
            <person name="Yoshida T."/>
            <person name="Shimamura S."/>
            <person name="Takaki Y."/>
            <person name="Nagai Y."/>
            <person name="Toyoda A."/>
            <person name="Suzuki Y."/>
            <person name="Arimoto A."/>
            <person name="Ishii H."/>
            <person name="Satoh N."/>
            <person name="Nishiyama T."/>
            <person name="Hasebe M."/>
            <person name="Maruyama T."/>
            <person name="Minagawa J."/>
            <person name="Obokata J."/>
            <person name="Shigenobu S."/>
        </authorList>
    </citation>
    <scope>NUCLEOTIDE SEQUENCE [LARGE SCALE GENOMIC DNA]</scope>
</reference>
<organism evidence="2 3">
    <name type="scientific">Plakobranchus ocellatus</name>
    <dbReference type="NCBI Taxonomy" id="259542"/>
    <lineage>
        <taxon>Eukaryota</taxon>
        <taxon>Metazoa</taxon>
        <taxon>Spiralia</taxon>
        <taxon>Lophotrochozoa</taxon>
        <taxon>Mollusca</taxon>
        <taxon>Gastropoda</taxon>
        <taxon>Heterobranchia</taxon>
        <taxon>Euthyneura</taxon>
        <taxon>Panpulmonata</taxon>
        <taxon>Sacoglossa</taxon>
        <taxon>Placobranchoidea</taxon>
        <taxon>Plakobranchidae</taxon>
        <taxon>Plakobranchus</taxon>
    </lineage>
</organism>
<keyword evidence="3" id="KW-1185">Reference proteome</keyword>
<accession>A0AAV4D0Z1</accession>
<feature type="chain" id="PRO_5043461481" evidence="1">
    <location>
        <begin position="22"/>
        <end position="77"/>
    </location>
</feature>
<dbReference type="AlphaFoldDB" id="A0AAV4D0Z1"/>
<evidence type="ECO:0000313" key="2">
    <source>
        <dbReference type="EMBL" id="GFO37869.1"/>
    </source>
</evidence>
<sequence>MVGKLLLAIGLLCITTQVVYSQNDLLDPFGLLSLFNQFLTPTTTTTNNNLVPLNNLLGLYFLDEVFDFDFSKKRRRR</sequence>
<name>A0AAV4D0Z1_9GAST</name>
<comment type="caution">
    <text evidence="2">The sequence shown here is derived from an EMBL/GenBank/DDBJ whole genome shotgun (WGS) entry which is preliminary data.</text>
</comment>